<gene>
    <name evidence="1" type="ORF">L1049_013148</name>
</gene>
<proteinExistence type="predicted"/>
<comment type="caution">
    <text evidence="1">The sequence shown here is derived from an EMBL/GenBank/DDBJ whole genome shotgun (WGS) entry which is preliminary data.</text>
</comment>
<accession>A0AAP0RMR2</accession>
<evidence type="ECO:0000313" key="1">
    <source>
        <dbReference type="EMBL" id="KAK9279469.1"/>
    </source>
</evidence>
<evidence type="ECO:0000313" key="2">
    <source>
        <dbReference type="Proteomes" id="UP001415857"/>
    </source>
</evidence>
<dbReference type="AlphaFoldDB" id="A0AAP0RMR2"/>
<dbReference type="Proteomes" id="UP001415857">
    <property type="component" value="Unassembled WGS sequence"/>
</dbReference>
<reference evidence="1 2" key="1">
    <citation type="journal article" date="2024" name="Plant J.">
        <title>Genome sequences and population genomics reveal climatic adaptation and genomic divergence between two closely related sweetgum species.</title>
        <authorList>
            <person name="Xu W.Q."/>
            <person name="Ren C.Q."/>
            <person name="Zhang X.Y."/>
            <person name="Comes H.P."/>
            <person name="Liu X.H."/>
            <person name="Li Y.G."/>
            <person name="Kettle C.J."/>
            <person name="Jalonen R."/>
            <person name="Gaisberger H."/>
            <person name="Ma Y.Z."/>
            <person name="Qiu Y.X."/>
        </authorList>
    </citation>
    <scope>NUCLEOTIDE SEQUENCE [LARGE SCALE GENOMIC DNA]</scope>
    <source>
        <strain evidence="1">Hangzhou</strain>
    </source>
</reference>
<keyword evidence="2" id="KW-1185">Reference proteome</keyword>
<name>A0AAP0RMR2_LIQFO</name>
<dbReference type="EMBL" id="JBBPBK010000008">
    <property type="protein sequence ID" value="KAK9279469.1"/>
    <property type="molecule type" value="Genomic_DNA"/>
</dbReference>
<organism evidence="1 2">
    <name type="scientific">Liquidambar formosana</name>
    <name type="common">Formosan gum</name>
    <dbReference type="NCBI Taxonomy" id="63359"/>
    <lineage>
        <taxon>Eukaryota</taxon>
        <taxon>Viridiplantae</taxon>
        <taxon>Streptophyta</taxon>
        <taxon>Embryophyta</taxon>
        <taxon>Tracheophyta</taxon>
        <taxon>Spermatophyta</taxon>
        <taxon>Magnoliopsida</taxon>
        <taxon>eudicotyledons</taxon>
        <taxon>Gunneridae</taxon>
        <taxon>Pentapetalae</taxon>
        <taxon>Saxifragales</taxon>
        <taxon>Altingiaceae</taxon>
        <taxon>Liquidambar</taxon>
    </lineage>
</organism>
<sequence>MVVSHRSKRETSRPRRRPMEMKLYKELFWVALTEDAEDTIKNGSHSIPLSALFASANIICYCEWLFGVGIFGFQYLDIGREVQENSNCFAFALVDTRAVSGIHMAVSGFDGEPSGKTFSKSPITAFVHSFLFVCRNSLCFVPLHCHC</sequence>
<protein>
    <submittedName>
        <fullName evidence="1">Uncharacterized protein</fullName>
    </submittedName>
</protein>